<feature type="compositionally biased region" description="Basic and acidic residues" evidence="9">
    <location>
        <begin position="838"/>
        <end position="849"/>
    </location>
</feature>
<gene>
    <name evidence="11" type="ORF">FRX31_019155</name>
</gene>
<dbReference type="EMBL" id="JABWDY010023003">
    <property type="protein sequence ID" value="KAF5191253.1"/>
    <property type="molecule type" value="Genomic_DNA"/>
</dbReference>
<evidence type="ECO:0000256" key="2">
    <source>
        <dbReference type="ARBA" id="ARBA00011738"/>
    </source>
</evidence>
<reference evidence="11 12" key="1">
    <citation type="submission" date="2020-06" db="EMBL/GenBank/DDBJ databases">
        <title>Transcriptomic and genomic resources for Thalictrum thalictroides and T. hernandezii: Facilitating candidate gene discovery in an emerging model plant lineage.</title>
        <authorList>
            <person name="Arias T."/>
            <person name="Riano-Pachon D.M."/>
            <person name="Di Stilio V.S."/>
        </authorList>
    </citation>
    <scope>NUCLEOTIDE SEQUENCE [LARGE SCALE GENOMIC DNA]</scope>
    <source>
        <strain evidence="12">cv. WT478/WT964</strain>
        <tissue evidence="11">Leaves</tissue>
    </source>
</reference>
<feature type="compositionally biased region" description="Polar residues" evidence="9">
    <location>
        <begin position="979"/>
        <end position="989"/>
    </location>
</feature>
<dbReference type="PANTHER" id="PTHR11079">
    <property type="entry name" value="CYTOSINE DEAMINASE FAMILY MEMBER"/>
    <property type="match status" value="1"/>
</dbReference>
<evidence type="ECO:0000256" key="6">
    <source>
        <dbReference type="ARBA" id="ARBA00022801"/>
    </source>
</evidence>
<dbReference type="PROSITE" id="PS51747">
    <property type="entry name" value="CYT_DCMP_DEAMINASES_2"/>
    <property type="match status" value="1"/>
</dbReference>
<feature type="compositionally biased region" description="Low complexity" evidence="9">
    <location>
        <begin position="812"/>
        <end position="825"/>
    </location>
</feature>
<evidence type="ECO:0000313" key="12">
    <source>
        <dbReference type="Proteomes" id="UP000554482"/>
    </source>
</evidence>
<evidence type="ECO:0000256" key="1">
    <source>
        <dbReference type="ARBA" id="ARBA00001947"/>
    </source>
</evidence>
<dbReference type="GO" id="GO:0046872">
    <property type="term" value="F:metal ion binding"/>
    <property type="evidence" value="ECO:0007669"/>
    <property type="project" value="UniProtKB-KW"/>
</dbReference>
<dbReference type="OrthoDB" id="408702at2759"/>
<keyword evidence="5" id="KW-0479">Metal-binding</keyword>
<feature type="region of interest" description="Disordered" evidence="9">
    <location>
        <begin position="805"/>
        <end position="886"/>
    </location>
</feature>
<comment type="cofactor">
    <cofactor evidence="1">
        <name>Zn(2+)</name>
        <dbReference type="ChEBI" id="CHEBI:29105"/>
    </cofactor>
</comment>
<feature type="compositionally biased region" description="Polar residues" evidence="9">
    <location>
        <begin position="605"/>
        <end position="619"/>
    </location>
</feature>
<feature type="domain" description="CMP/dCMP-type deaminase" evidence="10">
    <location>
        <begin position="1026"/>
        <end position="1148"/>
    </location>
</feature>
<evidence type="ECO:0000256" key="7">
    <source>
        <dbReference type="ARBA" id="ARBA00022833"/>
    </source>
</evidence>
<evidence type="ECO:0000256" key="5">
    <source>
        <dbReference type="ARBA" id="ARBA00022723"/>
    </source>
</evidence>
<evidence type="ECO:0000259" key="10">
    <source>
        <dbReference type="PROSITE" id="PS51747"/>
    </source>
</evidence>
<name>A0A7J6W2C2_THATH</name>
<dbReference type="InterPro" id="IPR002125">
    <property type="entry name" value="CMP_dCMP_dom"/>
</dbReference>
<feature type="compositionally biased region" description="Polar residues" evidence="9">
    <location>
        <begin position="217"/>
        <end position="239"/>
    </location>
</feature>
<evidence type="ECO:0000313" key="11">
    <source>
        <dbReference type="EMBL" id="KAF5191253.1"/>
    </source>
</evidence>
<feature type="region of interest" description="Disordered" evidence="9">
    <location>
        <begin position="217"/>
        <end position="251"/>
    </location>
</feature>
<dbReference type="Proteomes" id="UP000554482">
    <property type="component" value="Unassembled WGS sequence"/>
</dbReference>
<dbReference type="HAMAP" id="MF_00972">
    <property type="entry name" value="tRNA_aden_deaminase"/>
    <property type="match status" value="1"/>
</dbReference>
<accession>A0A7J6W2C2</accession>
<sequence length="1227" mass="136416">MVWDESDSSDLGIDGTMEAMLSLLTEEENESYIGGRDKIFAVGRVQGERRGSTDCRKGKKYKECDCLGKKARGTYEFVIKSREEDCKSLGRKNGSLKGENSELRRHGSSCSSYYSMLSSNEIDDSDVQVNYGRVSGESLIRNKKERTMGKENVSVKNIVEQSKQNEDYAARHREVSIQGIITMASTRGSDRHLTDEREGSFKDVSVCQEKSCIESSKTRSNSIVSNKSDAEMSSSSQNHSRGRGHHSVLSSYSVDEIRDKCRQRDELRGKSQRLTDKLQIRDNDIEQASSSQSQFRRKKESFDVSVNLLKEERERNIQEGRSIGQNESRRKSQQVSRMFESCDTDARSAANSHRDFQSMLKNRKGSSSSSLHEAQERISQNDQQVAWETKSNKGSQDLDISVISDSNTAIVSDSHNVYKRRMSHGEEISASNVSQISENQATDIRRNSASQRLVTSALENRETNSTSLLSTFQEAENRNQSDHEVVWKTKSTKDFQDLTNTSTTSINDTTVSGSHNLFESRMRFREENSSSHVDLVQEARKGETQQTSRHVIEQLGSTKESERRTKTSSFLEGSTDRASSSKPLNFGQQASEQQVMVTPPPSQIVHRTSQDTVRQQKPISGTAKADVLSEIPGSGSSTLYIQEISQSSSDELDRGVRKDSIYEEQSKIMFHEDGLGSAHRQEESSAQFVRHFLENLSHDESTPELHVENVSSQTISTKDAEYTQQRFDQQITVDVHSQVHDSRRSSSRSGPRGPSDEIWDVAVPSYEDPARTETPNEVTSTTKSAIVRSGRSLWSFIGDIVRLRWGPRSDSNKSTTKSAGKSSSNDSVGGEAWFSSHEAYEKNDDENVKKGRRRRSMLKMPKSPEHSFGNAGNQSLGGTSEGMSSNNNILQTEADVFSSLDTAEGSSASKRASSASKGEIVSPKLDTSGRQGILSTTSLPSSSSSLHARLLMRSPAVKGDITESTSVVSRNDKTEQPVRASSTEASQPGSKKGELRGRKLQRTKQAEKEIFEEWEEAYRLESEQRQIDEMFMKEALLEAKKAADTWEVPVGAVLVQHGKVIARGFNLVEDLRDSTAHAEMICIREASKALRTWRLAETTLYVTLEPCAMCAGAILQARIDTVVWGAPNKLLGADGSWVRLFPSGGEVGGSSDNTSQSAGPVHPFHPKIMIRRGVLATECADAMQQFFQLRRKDKKSDAPPVARLSASSHPSKFVSKLHNIFSIMFCL</sequence>
<dbReference type="CDD" id="cd01285">
    <property type="entry name" value="nucleoside_deaminase"/>
    <property type="match status" value="1"/>
</dbReference>
<evidence type="ECO:0000256" key="3">
    <source>
        <dbReference type="ARBA" id="ARBA00012740"/>
    </source>
</evidence>
<feature type="region of interest" description="Disordered" evidence="9">
    <location>
        <begin position="906"/>
        <end position="946"/>
    </location>
</feature>
<evidence type="ECO:0000256" key="4">
    <source>
        <dbReference type="ARBA" id="ARBA00022694"/>
    </source>
</evidence>
<dbReference type="InterPro" id="IPR028883">
    <property type="entry name" value="tRNA_aden_deaminase"/>
</dbReference>
<dbReference type="AlphaFoldDB" id="A0A7J6W2C2"/>
<evidence type="ECO:0000256" key="9">
    <source>
        <dbReference type="SAM" id="MobiDB-lite"/>
    </source>
</evidence>
<dbReference type="Pfam" id="PF00383">
    <property type="entry name" value="dCMP_cyt_deam_1"/>
    <property type="match status" value="1"/>
</dbReference>
<keyword evidence="4" id="KW-0819">tRNA processing</keyword>
<organism evidence="11 12">
    <name type="scientific">Thalictrum thalictroides</name>
    <name type="common">Rue-anemone</name>
    <name type="synonym">Anemone thalictroides</name>
    <dbReference type="NCBI Taxonomy" id="46969"/>
    <lineage>
        <taxon>Eukaryota</taxon>
        <taxon>Viridiplantae</taxon>
        <taxon>Streptophyta</taxon>
        <taxon>Embryophyta</taxon>
        <taxon>Tracheophyta</taxon>
        <taxon>Spermatophyta</taxon>
        <taxon>Magnoliopsida</taxon>
        <taxon>Ranunculales</taxon>
        <taxon>Ranunculaceae</taxon>
        <taxon>Thalictroideae</taxon>
        <taxon>Thalictrum</taxon>
    </lineage>
</organism>
<keyword evidence="6" id="KW-0378">Hydrolase</keyword>
<dbReference type="Gene3D" id="3.40.140.10">
    <property type="entry name" value="Cytidine Deaminase, domain 2"/>
    <property type="match status" value="1"/>
</dbReference>
<dbReference type="FunFam" id="3.40.140.10:FF:000005">
    <property type="entry name" value="tRNA-specific adenosine deaminase"/>
    <property type="match status" value="1"/>
</dbReference>
<feature type="compositionally biased region" description="Low complexity" evidence="9">
    <location>
        <begin position="906"/>
        <end position="919"/>
    </location>
</feature>
<comment type="catalytic activity">
    <reaction evidence="8">
        <text>adenosine(34) in tRNA + H2O + H(+) = inosine(34) in tRNA + NH4(+)</text>
        <dbReference type="Rhea" id="RHEA:43168"/>
        <dbReference type="Rhea" id="RHEA-COMP:10373"/>
        <dbReference type="Rhea" id="RHEA-COMP:10374"/>
        <dbReference type="ChEBI" id="CHEBI:15377"/>
        <dbReference type="ChEBI" id="CHEBI:15378"/>
        <dbReference type="ChEBI" id="CHEBI:28938"/>
        <dbReference type="ChEBI" id="CHEBI:74411"/>
        <dbReference type="ChEBI" id="CHEBI:82852"/>
        <dbReference type="EC" id="3.5.4.33"/>
    </reaction>
</comment>
<proteinExistence type="inferred from homology"/>
<dbReference type="GO" id="GO:0002100">
    <property type="term" value="P:tRNA wobble adenosine to inosine editing"/>
    <property type="evidence" value="ECO:0007669"/>
    <property type="project" value="InterPro"/>
</dbReference>
<protein>
    <recommendedName>
        <fullName evidence="3">tRNA(adenine(34)) deaminase</fullName>
        <ecNumber evidence="3">3.5.4.33</ecNumber>
    </recommendedName>
</protein>
<keyword evidence="7" id="KW-0862">Zinc</keyword>
<feature type="region of interest" description="Disordered" evidence="9">
    <location>
        <begin position="539"/>
        <end position="630"/>
    </location>
</feature>
<dbReference type="GO" id="GO:0052717">
    <property type="term" value="F:tRNA-specific adenosine-34 deaminase activity"/>
    <property type="evidence" value="ECO:0007669"/>
    <property type="project" value="UniProtKB-EC"/>
</dbReference>
<feature type="compositionally biased region" description="Polar residues" evidence="9">
    <location>
        <begin position="567"/>
        <end position="596"/>
    </location>
</feature>
<feature type="compositionally biased region" description="Low complexity" evidence="9">
    <location>
        <begin position="934"/>
        <end position="946"/>
    </location>
</feature>
<dbReference type="PANTHER" id="PTHR11079:SF179">
    <property type="entry name" value="TRNA(ADENINE(34)) DEAMINASE, CHLOROPLASTIC"/>
    <property type="match status" value="1"/>
</dbReference>
<evidence type="ECO:0000256" key="8">
    <source>
        <dbReference type="ARBA" id="ARBA00048045"/>
    </source>
</evidence>
<dbReference type="InterPro" id="IPR016193">
    <property type="entry name" value="Cytidine_deaminase-like"/>
</dbReference>
<feature type="compositionally biased region" description="Polar residues" evidence="9">
    <location>
        <begin position="365"/>
        <end position="386"/>
    </location>
</feature>
<feature type="region of interest" description="Disordered" evidence="9">
    <location>
        <begin position="317"/>
        <end position="394"/>
    </location>
</feature>
<feature type="region of interest" description="Disordered" evidence="9">
    <location>
        <begin position="263"/>
        <end position="300"/>
    </location>
</feature>
<feature type="compositionally biased region" description="Basic and acidic residues" evidence="9">
    <location>
        <begin position="263"/>
        <end position="284"/>
    </location>
</feature>
<feature type="region of interest" description="Disordered" evidence="9">
    <location>
        <begin position="733"/>
        <end position="761"/>
    </location>
</feature>
<dbReference type="GO" id="GO:0009507">
    <property type="term" value="C:chloroplast"/>
    <property type="evidence" value="ECO:0007669"/>
    <property type="project" value="TreeGrafter"/>
</dbReference>
<dbReference type="SUPFAM" id="SSF53927">
    <property type="entry name" value="Cytidine deaminase-like"/>
    <property type="match status" value="1"/>
</dbReference>
<feature type="compositionally biased region" description="Polar residues" evidence="9">
    <location>
        <begin position="870"/>
        <end position="886"/>
    </location>
</feature>
<dbReference type="EC" id="3.5.4.33" evidence="3"/>
<feature type="region of interest" description="Disordered" evidence="9">
    <location>
        <begin position="961"/>
        <end position="1003"/>
    </location>
</feature>
<comment type="caution">
    <text evidence="11">The sequence shown here is derived from an EMBL/GenBank/DDBJ whole genome shotgun (WGS) entry which is preliminary data.</text>
</comment>
<comment type="subunit">
    <text evidence="2">Homodimer.</text>
</comment>
<keyword evidence="12" id="KW-1185">Reference proteome</keyword>